<evidence type="ECO:0000313" key="3">
    <source>
        <dbReference type="Proteomes" id="UP001438707"/>
    </source>
</evidence>
<protein>
    <submittedName>
        <fullName evidence="2">Uncharacterized protein</fullName>
    </submittedName>
</protein>
<name>A0AAW1QWN5_9CHLO</name>
<accession>A0AAW1QWN5</accession>
<sequence>MQSIGEGIYPYQLLQQAAKAAGRDAGLQGMPRLQQLVASAVQNARPALPIKEAFAEGVLACPSLDPAADNAGVMALWMDLQLDPGIACHQLLGCTWPAVDGRDIPRLTLVLKILMNCCNGVGKETGDLHHLKQLAQILCNLDAAAPGINAKALMPAGLQTLAAPISGSQISTPKAPYSPELNAPNPSIPAAEDQKVQKWQIGNVTYNKQAAAAEIAIHATTDNVAQLAAAVDELKMIRMGSNAQGTQDMLTASHVHMLELCSTMQSCVGGFGQERSMAKSSMLAESIYEDRIEYWSAMAPKEIATAVDFLCFGGKMPYGLSAQHPTQSSNQCATLPAKSSSDEARAALSASSQPARFNVGKQQGAESAAAQTSGSADIHFVKHASTSRDFSLSSRCRDRSSMPFEAATS</sequence>
<evidence type="ECO:0000313" key="2">
    <source>
        <dbReference type="EMBL" id="KAK9825512.1"/>
    </source>
</evidence>
<comment type="caution">
    <text evidence="2">The sequence shown here is derived from an EMBL/GenBank/DDBJ whole genome shotgun (WGS) entry which is preliminary data.</text>
</comment>
<dbReference type="EMBL" id="JALJOS010000024">
    <property type="protein sequence ID" value="KAK9825512.1"/>
    <property type="molecule type" value="Genomic_DNA"/>
</dbReference>
<gene>
    <name evidence="2" type="ORF">WJX74_002917</name>
</gene>
<dbReference type="Proteomes" id="UP001438707">
    <property type="component" value="Unassembled WGS sequence"/>
</dbReference>
<proteinExistence type="predicted"/>
<evidence type="ECO:0000256" key="1">
    <source>
        <dbReference type="SAM" id="MobiDB-lite"/>
    </source>
</evidence>
<reference evidence="2 3" key="1">
    <citation type="journal article" date="2024" name="Nat. Commun.">
        <title>Phylogenomics reveals the evolutionary origins of lichenization in chlorophyte algae.</title>
        <authorList>
            <person name="Puginier C."/>
            <person name="Libourel C."/>
            <person name="Otte J."/>
            <person name="Skaloud P."/>
            <person name="Haon M."/>
            <person name="Grisel S."/>
            <person name="Petersen M."/>
            <person name="Berrin J.G."/>
            <person name="Delaux P.M."/>
            <person name="Dal Grande F."/>
            <person name="Keller J."/>
        </authorList>
    </citation>
    <scope>NUCLEOTIDE SEQUENCE [LARGE SCALE GENOMIC DNA]</scope>
    <source>
        <strain evidence="2 3">SAG 2145</strain>
    </source>
</reference>
<organism evidence="2 3">
    <name type="scientific">Apatococcus lobatus</name>
    <dbReference type="NCBI Taxonomy" id="904363"/>
    <lineage>
        <taxon>Eukaryota</taxon>
        <taxon>Viridiplantae</taxon>
        <taxon>Chlorophyta</taxon>
        <taxon>core chlorophytes</taxon>
        <taxon>Trebouxiophyceae</taxon>
        <taxon>Chlorellales</taxon>
        <taxon>Chlorellaceae</taxon>
        <taxon>Apatococcus</taxon>
    </lineage>
</organism>
<feature type="region of interest" description="Disordered" evidence="1">
    <location>
        <begin position="347"/>
        <end position="375"/>
    </location>
</feature>
<keyword evidence="3" id="KW-1185">Reference proteome</keyword>
<dbReference type="AlphaFoldDB" id="A0AAW1QWN5"/>
<feature type="compositionally biased region" description="Polar residues" evidence="1">
    <location>
        <begin position="349"/>
        <end position="375"/>
    </location>
</feature>